<evidence type="ECO:0000313" key="3">
    <source>
        <dbReference type="EMBL" id="NOV43947.1"/>
    </source>
</evidence>
<dbReference type="InterPro" id="IPR002836">
    <property type="entry name" value="PDCD5-like"/>
</dbReference>
<dbReference type="SUPFAM" id="SSF46950">
    <property type="entry name" value="Double-stranded DNA-binding domain"/>
    <property type="match status" value="1"/>
</dbReference>
<dbReference type="PIRSF" id="PIRSF015730">
    <property type="entry name" value="TFAR19"/>
    <property type="match status" value="1"/>
</dbReference>
<dbReference type="GO" id="GO:0003677">
    <property type="term" value="F:DNA binding"/>
    <property type="evidence" value="ECO:0007669"/>
    <property type="project" value="InterPro"/>
</dbReference>
<evidence type="ECO:0000256" key="1">
    <source>
        <dbReference type="ARBA" id="ARBA00010490"/>
    </source>
</evidence>
<proteinExistence type="inferred from homology"/>
<feature type="region of interest" description="Disordered" evidence="2">
    <location>
        <begin position="19"/>
        <end position="38"/>
    </location>
</feature>
<dbReference type="Gene3D" id="1.10.8.140">
    <property type="entry name" value="PDCD5-like"/>
    <property type="match status" value="1"/>
</dbReference>
<organism evidence="3">
    <name type="scientific">Xenopsylla cheopis</name>
    <name type="common">Oriental rat flea</name>
    <name type="synonym">Pulex cheopis</name>
    <dbReference type="NCBI Taxonomy" id="163159"/>
    <lineage>
        <taxon>Eukaryota</taxon>
        <taxon>Metazoa</taxon>
        <taxon>Ecdysozoa</taxon>
        <taxon>Arthropoda</taxon>
        <taxon>Hexapoda</taxon>
        <taxon>Insecta</taxon>
        <taxon>Pterygota</taxon>
        <taxon>Neoptera</taxon>
        <taxon>Endopterygota</taxon>
        <taxon>Siphonaptera</taxon>
        <taxon>Pulicidae</taxon>
        <taxon>Xenopsyllinae</taxon>
        <taxon>Xenopsylla</taxon>
    </lineage>
</organism>
<protein>
    <submittedName>
        <fullName evidence="3">Putative programmed cell death protein</fullName>
    </submittedName>
</protein>
<sequence length="129" mass="14561">MADDDLEAIRKQRLAQLQAQYGGGEGPEKQKAQQEQAKAIEDAKNSILAQILSQSARARLNTIKIGKPEKAQMIEQMLVRMAQSGQLRGQIDEPQLIELLQNVNQQMPQKQTSVKFDRRRAALDSDDEY</sequence>
<dbReference type="PANTHER" id="PTHR10840">
    <property type="entry name" value="PROGRAMMED CELL DEATH PROTEIN 5"/>
    <property type="match status" value="1"/>
</dbReference>
<dbReference type="InterPro" id="IPR036883">
    <property type="entry name" value="PDCD5-like_sf"/>
</dbReference>
<dbReference type="FunFam" id="1.10.8.140:FF:000003">
    <property type="entry name" value="Programmed cell death 5"/>
    <property type="match status" value="1"/>
</dbReference>
<dbReference type="AlphaFoldDB" id="A0A6M2DGA8"/>
<dbReference type="GO" id="GO:0005829">
    <property type="term" value="C:cytosol"/>
    <property type="evidence" value="ECO:0007669"/>
    <property type="project" value="TreeGrafter"/>
</dbReference>
<reference evidence="3" key="1">
    <citation type="submission" date="2020-03" db="EMBL/GenBank/DDBJ databases">
        <title>Transcriptomic Profiling of the Digestive Tract of the Rat Flea, Xenopsylla cheopis, Following Blood Feeding and Infection with Yersinia pestis.</title>
        <authorList>
            <person name="Bland D.M."/>
            <person name="Martens C.A."/>
            <person name="Virtaneva K."/>
            <person name="Kanakabandi K."/>
            <person name="Long D."/>
            <person name="Rosenke R."/>
            <person name="Saturday G.A."/>
            <person name="Hoyt F.H."/>
            <person name="Bruno D.P."/>
            <person name="Ribeiro J.M.C."/>
            <person name="Hinnebusch J."/>
        </authorList>
    </citation>
    <scope>NUCLEOTIDE SEQUENCE</scope>
</reference>
<accession>A0A6M2DGA8</accession>
<dbReference type="PANTHER" id="PTHR10840:SF0">
    <property type="entry name" value="PROGRAMMED CELL DEATH PROTEIN 5"/>
    <property type="match status" value="1"/>
</dbReference>
<feature type="region of interest" description="Disordered" evidence="2">
    <location>
        <begin position="107"/>
        <end position="129"/>
    </location>
</feature>
<evidence type="ECO:0000256" key="2">
    <source>
        <dbReference type="SAM" id="MobiDB-lite"/>
    </source>
</evidence>
<feature type="compositionally biased region" description="Basic and acidic residues" evidence="2">
    <location>
        <begin position="26"/>
        <end position="38"/>
    </location>
</feature>
<comment type="similarity">
    <text evidence="1">Belongs to the PDCD5 family.</text>
</comment>
<dbReference type="EMBL" id="GIIL01000221">
    <property type="protein sequence ID" value="NOV43947.1"/>
    <property type="molecule type" value="Transcribed_RNA"/>
</dbReference>
<dbReference type="Pfam" id="PF01984">
    <property type="entry name" value="dsDNA_bind"/>
    <property type="match status" value="1"/>
</dbReference>
<dbReference type="GO" id="GO:0005634">
    <property type="term" value="C:nucleus"/>
    <property type="evidence" value="ECO:0007669"/>
    <property type="project" value="TreeGrafter"/>
</dbReference>
<name>A0A6M2DGA8_XENCH</name>